<comment type="caution">
    <text evidence="1">The sequence shown here is derived from an EMBL/GenBank/DDBJ whole genome shotgun (WGS) entry which is preliminary data.</text>
</comment>
<proteinExistence type="predicted"/>
<dbReference type="AlphaFoldDB" id="A0A9Q0NF59"/>
<accession>A0A9Q0NF59</accession>
<name>A0A9Q0NF59_9DIPT</name>
<evidence type="ECO:0000313" key="2">
    <source>
        <dbReference type="Proteomes" id="UP001151699"/>
    </source>
</evidence>
<feature type="non-terminal residue" evidence="1">
    <location>
        <position position="1"/>
    </location>
</feature>
<gene>
    <name evidence="1" type="ORF">Bhyg_04311</name>
</gene>
<protein>
    <submittedName>
        <fullName evidence="1">Uncharacterized protein</fullName>
    </submittedName>
</protein>
<organism evidence="1 2">
    <name type="scientific">Pseudolycoriella hygida</name>
    <dbReference type="NCBI Taxonomy" id="35572"/>
    <lineage>
        <taxon>Eukaryota</taxon>
        <taxon>Metazoa</taxon>
        <taxon>Ecdysozoa</taxon>
        <taxon>Arthropoda</taxon>
        <taxon>Hexapoda</taxon>
        <taxon>Insecta</taxon>
        <taxon>Pterygota</taxon>
        <taxon>Neoptera</taxon>
        <taxon>Endopterygota</taxon>
        <taxon>Diptera</taxon>
        <taxon>Nematocera</taxon>
        <taxon>Sciaroidea</taxon>
        <taxon>Sciaridae</taxon>
        <taxon>Pseudolycoriella</taxon>
    </lineage>
</organism>
<dbReference type="EMBL" id="WJQU01000001">
    <property type="protein sequence ID" value="KAJ6649078.1"/>
    <property type="molecule type" value="Genomic_DNA"/>
</dbReference>
<keyword evidence="2" id="KW-1185">Reference proteome</keyword>
<reference evidence="1" key="1">
    <citation type="submission" date="2022-07" db="EMBL/GenBank/DDBJ databases">
        <authorList>
            <person name="Trinca V."/>
            <person name="Uliana J.V.C."/>
            <person name="Torres T.T."/>
            <person name="Ward R.J."/>
            <person name="Monesi N."/>
        </authorList>
    </citation>
    <scope>NUCLEOTIDE SEQUENCE</scope>
    <source>
        <strain evidence="1">HSMRA1968</strain>
        <tissue evidence="1">Whole embryos</tissue>
    </source>
</reference>
<sequence>MFVSLECITTTMNKQRGTTTGRLHTKVIIIERKTRVVEATGGPKWCALDICEHRRISAL</sequence>
<evidence type="ECO:0000313" key="1">
    <source>
        <dbReference type="EMBL" id="KAJ6649078.1"/>
    </source>
</evidence>
<dbReference type="Proteomes" id="UP001151699">
    <property type="component" value="Chromosome A"/>
</dbReference>